<gene>
    <name evidence="2" type="ORF">BN1211_5496</name>
</gene>
<dbReference type="InterPro" id="IPR057321">
    <property type="entry name" value="RFX1-4/6/8-like_BCD"/>
</dbReference>
<evidence type="ECO:0000313" key="3">
    <source>
        <dbReference type="Proteomes" id="UP000038830"/>
    </source>
</evidence>
<dbReference type="Pfam" id="PF02257">
    <property type="entry name" value="RFX_DNA_binding"/>
    <property type="match status" value="1"/>
</dbReference>
<reference evidence="3" key="1">
    <citation type="journal article" date="2015" name="J. Biotechnol.">
        <title>The structure of the Cyberlindnera jadinii genome and its relation to Candida utilis analyzed by the occurrence of single nucleotide polymorphisms.</title>
        <authorList>
            <person name="Rupp O."/>
            <person name="Brinkrolf K."/>
            <person name="Buerth C."/>
            <person name="Kunigo M."/>
            <person name="Schneider J."/>
            <person name="Jaenicke S."/>
            <person name="Goesmann A."/>
            <person name="Puehler A."/>
            <person name="Jaeger K.-E."/>
            <person name="Ernst J.F."/>
        </authorList>
    </citation>
    <scope>NUCLEOTIDE SEQUENCE [LARGE SCALE GENOMIC DNA]</scope>
    <source>
        <strain evidence="3">ATCC 18201 / CBS 1600 / BCRC 20928 / JCM 3617 / NBRC 0987 / NRRL Y-1542</strain>
    </source>
</reference>
<dbReference type="InterPro" id="IPR003150">
    <property type="entry name" value="DNA-bd_RFX"/>
</dbReference>
<accession>A0A0H5C8G1</accession>
<evidence type="ECO:0000313" key="2">
    <source>
        <dbReference type="EMBL" id="CEP24625.1"/>
    </source>
</evidence>
<dbReference type="GO" id="GO:0003677">
    <property type="term" value="F:DNA binding"/>
    <property type="evidence" value="ECO:0007669"/>
    <property type="project" value="InterPro"/>
</dbReference>
<dbReference type="InterPro" id="IPR036388">
    <property type="entry name" value="WH-like_DNA-bd_sf"/>
</dbReference>
<dbReference type="PROSITE" id="PS51526">
    <property type="entry name" value="RFX_DBD"/>
    <property type="match status" value="1"/>
</dbReference>
<dbReference type="AlphaFoldDB" id="A0A0H5C8G1"/>
<dbReference type="Proteomes" id="UP000038830">
    <property type="component" value="Unassembled WGS sequence"/>
</dbReference>
<organism evidence="2 3">
    <name type="scientific">Cyberlindnera jadinii (strain ATCC 18201 / CBS 1600 / BCRC 20928 / JCM 3617 / NBRC 0987 / NRRL Y-1542)</name>
    <name type="common">Torula yeast</name>
    <name type="synonym">Candida utilis</name>
    <dbReference type="NCBI Taxonomy" id="983966"/>
    <lineage>
        <taxon>Eukaryota</taxon>
        <taxon>Fungi</taxon>
        <taxon>Dikarya</taxon>
        <taxon>Ascomycota</taxon>
        <taxon>Saccharomycotina</taxon>
        <taxon>Saccharomycetes</taxon>
        <taxon>Phaffomycetales</taxon>
        <taxon>Phaffomycetaceae</taxon>
        <taxon>Cyberlindnera</taxon>
    </lineage>
</organism>
<name>A0A0H5C8G1_CYBJN</name>
<dbReference type="Gene3D" id="1.10.10.10">
    <property type="entry name" value="Winged helix-like DNA-binding domain superfamily/Winged helix DNA-binding domain"/>
    <property type="match status" value="1"/>
</dbReference>
<sequence length="363" mass="42012">MVHTPKQKRSQEIDDHKLLKMVLPLSACSVDQAKAQVSTWPLSQMSIRRALAIHCLLQLFEIQAGYTVKKGDLFDDVKLYFESNYKVDICGSAEMGKLVKLIFNAPTKRAGSKSGAKYCYKDIKMKDDKVAWFDTNRPKKVSFIDNSVRFKVLIQPCTNCALDDMFEQFLYDQKFAVSSLDTSDHRLRAVSTMLVKSDVLLHNFMSSVTRDDILTTMTRDWNSLDIITLLKETSHLPTNAVTLISTFPTVLDSTSYSHFSTSKKDFLQRYYKIQYDRQRANSNKLKMVQFLAELFFICNDTSLSNFILNFKYVATTLLRHLSMTQKASFGSYWMLYCFLDEFIQFLLEFYCYKKSNHLALADR</sequence>
<evidence type="ECO:0000259" key="1">
    <source>
        <dbReference type="PROSITE" id="PS51526"/>
    </source>
</evidence>
<dbReference type="Pfam" id="PF25340">
    <property type="entry name" value="BCD_RFX"/>
    <property type="match status" value="1"/>
</dbReference>
<proteinExistence type="predicted"/>
<dbReference type="EMBL" id="CDQK01000006">
    <property type="protein sequence ID" value="CEP24625.1"/>
    <property type="molecule type" value="Genomic_DNA"/>
</dbReference>
<feature type="domain" description="RFX-type winged-helix" evidence="1">
    <location>
        <begin position="52"/>
        <end position="127"/>
    </location>
</feature>
<protein>
    <recommendedName>
        <fullName evidence="1">RFX-type winged-helix domain-containing protein</fullName>
    </recommendedName>
</protein>
<dbReference type="GO" id="GO:0006355">
    <property type="term" value="P:regulation of DNA-templated transcription"/>
    <property type="evidence" value="ECO:0007669"/>
    <property type="project" value="InterPro"/>
</dbReference>